<feature type="region of interest" description="Disordered" evidence="1">
    <location>
        <begin position="58"/>
        <end position="80"/>
    </location>
</feature>
<gene>
    <name evidence="3" type="ORF">BCD95_005681</name>
</gene>
<evidence type="ECO:0000256" key="2">
    <source>
        <dbReference type="SAM" id="Phobius"/>
    </source>
</evidence>
<accession>A0AAE5HA93</accession>
<evidence type="ECO:0000256" key="1">
    <source>
        <dbReference type="SAM" id="MobiDB-lite"/>
    </source>
</evidence>
<evidence type="ECO:0000313" key="4">
    <source>
        <dbReference type="Proteomes" id="UP000822184"/>
    </source>
</evidence>
<dbReference type="Proteomes" id="UP000822184">
    <property type="component" value="Unassembled WGS sequence"/>
</dbReference>
<feature type="compositionally biased region" description="Basic and acidic residues" evidence="1">
    <location>
        <begin position="70"/>
        <end position="80"/>
    </location>
</feature>
<sequence length="80" mass="8506">MLDYLKRFKNTGSIIGIVGLLGSLAIQFGVKVDLNWLNSTAQIVCSILVVLGICNNPETAGVNLPTTSDNKAKADDNKAE</sequence>
<feature type="transmembrane region" description="Helical" evidence="2">
    <location>
        <begin position="12"/>
        <end position="30"/>
    </location>
</feature>
<keyword evidence="2" id="KW-0472">Membrane</keyword>
<dbReference type="AlphaFoldDB" id="A0AAE5HA93"/>
<comment type="caution">
    <text evidence="3">The sequence shown here is derived from an EMBL/GenBank/DDBJ whole genome shotgun (WGS) entry which is preliminary data.</text>
</comment>
<protein>
    <submittedName>
        <fullName evidence="3">Membrane protein</fullName>
    </submittedName>
</protein>
<evidence type="ECO:0000313" key="3">
    <source>
        <dbReference type="EMBL" id="NSB17422.1"/>
    </source>
</evidence>
<keyword evidence="2" id="KW-0812">Transmembrane</keyword>
<dbReference type="RefSeq" id="WP_077855473.1">
    <property type="nucleotide sequence ID" value="NZ_JABTDW010000001.1"/>
</dbReference>
<dbReference type="EMBL" id="JABTDW010000001">
    <property type="protein sequence ID" value="NSB17422.1"/>
    <property type="molecule type" value="Genomic_DNA"/>
</dbReference>
<organism evidence="3 4">
    <name type="scientific">Clostridium beijerinckii</name>
    <name type="common">Clostridium MP</name>
    <dbReference type="NCBI Taxonomy" id="1520"/>
    <lineage>
        <taxon>Bacteria</taxon>
        <taxon>Bacillati</taxon>
        <taxon>Bacillota</taxon>
        <taxon>Clostridia</taxon>
        <taxon>Eubacteriales</taxon>
        <taxon>Clostridiaceae</taxon>
        <taxon>Clostridium</taxon>
    </lineage>
</organism>
<proteinExistence type="predicted"/>
<reference evidence="3" key="1">
    <citation type="submission" date="2020-06" db="EMBL/GenBank/DDBJ databases">
        <title>Genomic insights into acetone-butanol-ethanol (ABE) fermentation by sequencing solventogenic clostridia strains.</title>
        <authorList>
            <person name="Brown S."/>
        </authorList>
    </citation>
    <scope>NUCLEOTIDE SEQUENCE</scope>
    <source>
        <strain evidence="3">DJ123</strain>
    </source>
</reference>
<keyword evidence="2" id="KW-1133">Transmembrane helix</keyword>
<name>A0AAE5HA93_CLOBE</name>